<protein>
    <recommendedName>
        <fullName evidence="3">AbrB family transcriptional regulator</fullName>
    </recommendedName>
</protein>
<reference evidence="1 2" key="1">
    <citation type="journal article" date="2006" name="Proc. Natl. Acad. Sci. U.S.A.">
        <title>Comparative genomics of the lactic acid bacteria.</title>
        <authorList>
            <person name="Makarova K."/>
            <person name="Slesarev A."/>
            <person name="Wolf Y."/>
            <person name="Sorokin A."/>
            <person name="Mirkin B."/>
            <person name="Koonin E."/>
            <person name="Pavlov A."/>
            <person name="Pavlova N."/>
            <person name="Karamychev V."/>
            <person name="Polouchine N."/>
            <person name="Shakhova V."/>
            <person name="Grigoriev I."/>
            <person name="Lou Y."/>
            <person name="Rohksar D."/>
            <person name="Lucas S."/>
            <person name="Huang K."/>
            <person name="Goodstein D.M."/>
            <person name="Hawkins T."/>
            <person name="Plengvidhya V."/>
            <person name="Welker D."/>
            <person name="Hughes J."/>
            <person name="Goh Y."/>
            <person name="Benson A."/>
            <person name="Baldwin K."/>
            <person name="Lee J.H."/>
            <person name="Diaz-Muniz I."/>
            <person name="Dosti B."/>
            <person name="Smeianov V."/>
            <person name="Wechter W."/>
            <person name="Barabote R."/>
            <person name="Lorca G."/>
            <person name="Altermann E."/>
            <person name="Barrangou R."/>
            <person name="Ganesan B."/>
            <person name="Xie Y."/>
            <person name="Rawsthorne H."/>
            <person name="Tamir D."/>
            <person name="Parker C."/>
            <person name="Breidt F."/>
            <person name="Broadbent J."/>
            <person name="Hutkins R."/>
            <person name="O'Sullivan D."/>
            <person name="Steele J."/>
            <person name="Unlu G."/>
            <person name="Saier M."/>
            <person name="Klaenhammer T."/>
            <person name="Richardson P."/>
            <person name="Kozyavkin S."/>
            <person name="Weimer B."/>
            <person name="Mills D."/>
        </authorList>
    </citation>
    <scope>NUCLEOTIDE SEQUENCE [LARGE SCALE GENOMIC DNA]</scope>
    <source>
        <strain evidence="2">ATCC 33323 / DSM 20243 / BCRC 14619 / CIP 102991 / JCM 1131 / KCTC 3163 / NCIMB 11718 / NCTC 13722 / AM63</strain>
    </source>
</reference>
<dbReference type="AlphaFoldDB" id="A0A805ZXL0"/>
<evidence type="ECO:0008006" key="3">
    <source>
        <dbReference type="Google" id="ProtNLM"/>
    </source>
</evidence>
<organism evidence="1 2">
    <name type="scientific">Lactobacillus gasseri (strain ATCC 33323 / DSM 20243 / BCRC 14619 / CIP 102991 / JCM 1131 / KCTC 3163 / NCIMB 11718 / NCTC 13722 / AM63)</name>
    <dbReference type="NCBI Taxonomy" id="324831"/>
    <lineage>
        <taxon>Bacteria</taxon>
        <taxon>Bacillati</taxon>
        <taxon>Bacillota</taxon>
        <taxon>Bacilli</taxon>
        <taxon>Lactobacillales</taxon>
        <taxon>Lactobacillaceae</taxon>
        <taxon>Lactobacillus</taxon>
    </lineage>
</organism>
<evidence type="ECO:0000313" key="2">
    <source>
        <dbReference type="Proteomes" id="UP000000664"/>
    </source>
</evidence>
<accession>A0A805ZXL0</accession>
<proteinExistence type="predicted"/>
<dbReference type="EMBL" id="CP000413">
    <property type="protein sequence ID" value="ABJ60317.1"/>
    <property type="molecule type" value="Genomic_DNA"/>
</dbReference>
<gene>
    <name evidence="1" type="ordered locus">LGAS_0929</name>
</gene>
<dbReference type="GeneID" id="29640132"/>
<dbReference type="KEGG" id="lga:LGAS_0929"/>
<evidence type="ECO:0000313" key="1">
    <source>
        <dbReference type="EMBL" id="ABJ60317.1"/>
    </source>
</evidence>
<sequence length="85" mass="9832">MKKLKVRKIGNSLGSIFPKDWGVHDGELLSYTIDKKNHRVIIDLSKNDLEHDRALIEESFKDFETGNFATEKEMKAMFGKYGWGK</sequence>
<name>A0A805ZXL0_LACGA</name>
<dbReference type="RefSeq" id="WP_003647361.1">
    <property type="nucleotide sequence ID" value="NC_008530.1"/>
</dbReference>
<dbReference type="Proteomes" id="UP000000664">
    <property type="component" value="Chromosome"/>
</dbReference>